<dbReference type="PROSITE" id="PS50977">
    <property type="entry name" value="HTH_TETR_2"/>
    <property type="match status" value="1"/>
</dbReference>
<name>A0A291QI52_9ACTN</name>
<dbReference type="GO" id="GO:0000976">
    <property type="term" value="F:transcription cis-regulatory region binding"/>
    <property type="evidence" value="ECO:0007669"/>
    <property type="project" value="TreeGrafter"/>
</dbReference>
<feature type="domain" description="HTH tetR-type" evidence="5">
    <location>
        <begin position="35"/>
        <end position="95"/>
    </location>
</feature>
<dbReference type="InterPro" id="IPR050109">
    <property type="entry name" value="HTH-type_TetR-like_transc_reg"/>
</dbReference>
<keyword evidence="7" id="KW-1185">Reference proteome</keyword>
<dbReference type="RefSeq" id="WP_098245309.1">
    <property type="nucleotide sequence ID" value="NZ_CP022685.1"/>
</dbReference>
<feature type="DNA-binding region" description="H-T-H motif" evidence="4">
    <location>
        <begin position="58"/>
        <end position="77"/>
    </location>
</feature>
<dbReference type="Proteomes" id="UP000221011">
    <property type="component" value="Chromosome"/>
</dbReference>
<evidence type="ECO:0000259" key="5">
    <source>
        <dbReference type="PROSITE" id="PS50977"/>
    </source>
</evidence>
<evidence type="ECO:0000256" key="1">
    <source>
        <dbReference type="ARBA" id="ARBA00023015"/>
    </source>
</evidence>
<dbReference type="SUPFAM" id="SSF48498">
    <property type="entry name" value="Tetracyclin repressor-like, C-terminal domain"/>
    <property type="match status" value="1"/>
</dbReference>
<accession>A0A291QI52</accession>
<evidence type="ECO:0000313" key="7">
    <source>
        <dbReference type="Proteomes" id="UP000221011"/>
    </source>
</evidence>
<dbReference type="Gene3D" id="1.10.357.10">
    <property type="entry name" value="Tetracycline Repressor, domain 2"/>
    <property type="match status" value="1"/>
</dbReference>
<gene>
    <name evidence="6" type="ORF">KY5_6105</name>
</gene>
<dbReference type="EMBL" id="CP022685">
    <property type="protein sequence ID" value="ATL31123.1"/>
    <property type="molecule type" value="Genomic_DNA"/>
</dbReference>
<dbReference type="NCBIfam" id="NF041196">
    <property type="entry name" value="ScbR_bind_reg"/>
    <property type="match status" value="1"/>
</dbReference>
<dbReference type="InterPro" id="IPR009057">
    <property type="entry name" value="Homeodomain-like_sf"/>
</dbReference>
<dbReference type="KEGG" id="sfk:KY5_6105"/>
<proteinExistence type="predicted"/>
<dbReference type="Pfam" id="PF21935">
    <property type="entry name" value="TetR_C_45"/>
    <property type="match status" value="1"/>
</dbReference>
<evidence type="ECO:0000256" key="4">
    <source>
        <dbReference type="PROSITE-ProRule" id="PRU00335"/>
    </source>
</evidence>
<dbReference type="Pfam" id="PF00440">
    <property type="entry name" value="TetR_N"/>
    <property type="match status" value="1"/>
</dbReference>
<dbReference type="PRINTS" id="PR00455">
    <property type="entry name" value="HTHTETR"/>
</dbReference>
<evidence type="ECO:0000256" key="2">
    <source>
        <dbReference type="ARBA" id="ARBA00023125"/>
    </source>
</evidence>
<dbReference type="AlphaFoldDB" id="A0A291QI52"/>
<evidence type="ECO:0000256" key="3">
    <source>
        <dbReference type="ARBA" id="ARBA00023163"/>
    </source>
</evidence>
<dbReference type="SUPFAM" id="SSF46689">
    <property type="entry name" value="Homeodomain-like"/>
    <property type="match status" value="1"/>
</dbReference>
<reference evidence="6 7" key="1">
    <citation type="submission" date="2017-08" db="EMBL/GenBank/DDBJ databases">
        <title>Complete Genome Sequence of Streptomyces formicae KY5, the formicamycin producer.</title>
        <authorList>
            <person name="Holmes N.A."/>
            <person name="Devine R."/>
            <person name="Qin Z."/>
            <person name="Seipke R.F."/>
            <person name="Wilkinson B."/>
            <person name="Hutchings M.I."/>
        </authorList>
    </citation>
    <scope>NUCLEOTIDE SEQUENCE [LARGE SCALE GENOMIC DNA]</scope>
    <source>
        <strain evidence="6 7">KY5</strain>
    </source>
</reference>
<dbReference type="InterPro" id="IPR036271">
    <property type="entry name" value="Tet_transcr_reg_TetR-rel_C_sf"/>
</dbReference>
<dbReference type="GO" id="GO:0003700">
    <property type="term" value="F:DNA-binding transcription factor activity"/>
    <property type="evidence" value="ECO:0007669"/>
    <property type="project" value="TreeGrafter"/>
</dbReference>
<sequence>MPRPTADAAGTASVAFNARKITTARGPEPRQDRSARTKAVILDVASELFATRGFRHTSVKDIAEAVEMTKGAVYFHYPTKEALAVAVVEGHYAYWPRLLEEVQRRELPPLETALAMLDGAALAFRDNVVVRGGARLQIERPHIDAELPTPYVDWTELLRSLLSDAYGKGQLASDVDPGAAARSLVSAFFGVQHVSDVLHGRADITDRWAETRDLFLRALRP</sequence>
<dbReference type="PANTHER" id="PTHR30055:SF234">
    <property type="entry name" value="HTH-TYPE TRANSCRIPTIONAL REGULATOR BETI"/>
    <property type="match status" value="1"/>
</dbReference>
<organism evidence="6 7">
    <name type="scientific">Streptomyces formicae</name>
    <dbReference type="NCBI Taxonomy" id="1616117"/>
    <lineage>
        <taxon>Bacteria</taxon>
        <taxon>Bacillati</taxon>
        <taxon>Actinomycetota</taxon>
        <taxon>Actinomycetes</taxon>
        <taxon>Kitasatosporales</taxon>
        <taxon>Streptomycetaceae</taxon>
        <taxon>Streptomyces</taxon>
    </lineage>
</organism>
<keyword evidence="2 4" id="KW-0238">DNA-binding</keyword>
<dbReference type="PANTHER" id="PTHR30055">
    <property type="entry name" value="HTH-TYPE TRANSCRIPTIONAL REGULATOR RUTR"/>
    <property type="match status" value="1"/>
</dbReference>
<dbReference type="InterPro" id="IPR047923">
    <property type="entry name" value="ArpA-like"/>
</dbReference>
<dbReference type="InterPro" id="IPR054126">
    <property type="entry name" value="CprB_TetR_C"/>
</dbReference>
<keyword evidence="1" id="KW-0805">Transcription regulation</keyword>
<protein>
    <submittedName>
        <fullName evidence="6">Transcriptional regulator, TetR family</fullName>
    </submittedName>
</protein>
<keyword evidence="3" id="KW-0804">Transcription</keyword>
<dbReference type="InterPro" id="IPR001647">
    <property type="entry name" value="HTH_TetR"/>
</dbReference>
<evidence type="ECO:0000313" key="6">
    <source>
        <dbReference type="EMBL" id="ATL31123.1"/>
    </source>
</evidence>